<gene>
    <name evidence="1" type="ORF">DFR87_07455</name>
</gene>
<keyword evidence="2" id="KW-1185">Reference proteome</keyword>
<dbReference type="Proteomes" id="UP000247586">
    <property type="component" value="Chromosome"/>
</dbReference>
<protein>
    <submittedName>
        <fullName evidence="1">Phosphate transport regulator</fullName>
    </submittedName>
</protein>
<name>A0A2U9IU01_9CREN</name>
<sequence length="211" mass="24334">MSIAHMNLEERLQQISLKVIDQVRTLYELMKSGEAATPMQVYSKINGIKNSVEMDKFMLGEYIIRIKEGIQDKDLYIDVLNNLEKISQNLDAASYRLSVLISRGTQIDELLYKLITIIAEKLLASLTHLVESLRLLSINAQKSVESARNIMKLEEEVDDLYRSLELKLFEKKYDDLIYVMLMKDVADRLEDSEDMIRDSATSITYIAFGRL</sequence>
<dbReference type="STRING" id="1293036.GCA_001315825_00246"/>
<dbReference type="OrthoDB" id="33165at2157"/>
<dbReference type="GeneID" id="36835167"/>
<proteinExistence type="predicted"/>
<reference evidence="1" key="1">
    <citation type="submission" date="2018-05" db="EMBL/GenBank/DDBJ databases">
        <title>Complete Genome Sequences of Extremely Thermoacidophilic, Metal-Mobilizing Type-Strain Members of the Archaeal Family Sulfolobaceae: Acidianus brierleyi DSM-1651T, Acidianus sulfidivorans DSM-18786T, Metallosphaera hakonensis DSM-7519T, and Metallosphaera prunae DSM-10039T.</title>
        <authorList>
            <person name="Counts J.A."/>
            <person name="Kelly R.M."/>
        </authorList>
    </citation>
    <scope>NUCLEOTIDE SEQUENCE [LARGE SCALE GENOMIC DNA]</scope>
    <source>
        <strain evidence="1">HO1-1</strain>
    </source>
</reference>
<evidence type="ECO:0000313" key="2">
    <source>
        <dbReference type="Proteomes" id="UP000247586"/>
    </source>
</evidence>
<accession>A0A2U9IU01</accession>
<dbReference type="KEGG" id="mhk:DFR87_07455"/>
<dbReference type="Gene3D" id="1.20.58.220">
    <property type="entry name" value="Phosphate transport system protein phou homolog 2, domain 2"/>
    <property type="match status" value="1"/>
</dbReference>
<organism evidence="1 2">
    <name type="scientific">Metallosphaera hakonensis JCM 8857 = DSM 7519</name>
    <dbReference type="NCBI Taxonomy" id="1293036"/>
    <lineage>
        <taxon>Archaea</taxon>
        <taxon>Thermoproteota</taxon>
        <taxon>Thermoprotei</taxon>
        <taxon>Sulfolobales</taxon>
        <taxon>Sulfolobaceae</taxon>
        <taxon>Metallosphaera</taxon>
    </lineage>
</organism>
<dbReference type="RefSeq" id="WP_110369244.1">
    <property type="nucleotide sequence ID" value="NZ_CP029287.2"/>
</dbReference>
<dbReference type="SUPFAM" id="SSF109755">
    <property type="entry name" value="PhoU-like"/>
    <property type="match status" value="1"/>
</dbReference>
<dbReference type="InterPro" id="IPR038078">
    <property type="entry name" value="PhoU-like_sf"/>
</dbReference>
<dbReference type="EMBL" id="CP029287">
    <property type="protein sequence ID" value="AWR99550.1"/>
    <property type="molecule type" value="Genomic_DNA"/>
</dbReference>
<evidence type="ECO:0000313" key="1">
    <source>
        <dbReference type="EMBL" id="AWR99550.1"/>
    </source>
</evidence>
<dbReference type="AlphaFoldDB" id="A0A2U9IU01"/>